<organism evidence="2">
    <name type="scientific">Chrysopogon zizanioides</name>
    <name type="common">vetiver</name>
    <dbReference type="NCBI Taxonomy" id="167337"/>
    <lineage>
        <taxon>Eukaryota</taxon>
        <taxon>Viridiplantae</taxon>
        <taxon>Streptophyta</taxon>
        <taxon>Embryophyta</taxon>
        <taxon>Tracheophyta</taxon>
        <taxon>Spermatophyta</taxon>
        <taxon>Magnoliopsida</taxon>
        <taxon>Liliopsida</taxon>
        <taxon>Poales</taxon>
        <taxon>Poaceae</taxon>
        <taxon>PACMAD clade</taxon>
        <taxon>Panicoideae</taxon>
        <taxon>Andropogonodae</taxon>
        <taxon>Andropogoneae</taxon>
        <taxon>Chrysopogoninae</taxon>
        <taxon>Chrysopogon</taxon>
    </lineage>
</organism>
<dbReference type="GeneID" id="65341289"/>
<dbReference type="EMBL" id="MN635785">
    <property type="protein sequence ID" value="QPZ94329.1"/>
    <property type="molecule type" value="Genomic_DNA"/>
</dbReference>
<dbReference type="RefSeq" id="YP_010131849.1">
    <property type="nucleotide sequence ID" value="NC_056367.1"/>
</dbReference>
<sequence>MSVLTGWLEKKSSLLDLRAQILLASWERVTGFLRLAYEDARRLINRKQMAGLLDGLTDRRELNDKVGMKNNARVGEDRSQNSRKGLPLSDGASSLSYRLGRSVDLVTTQYYYYIENGNDNGTRLRPFLYKIYPNIGRSYFAKQTIYTRAKTRQSNR</sequence>
<reference evidence="2" key="1">
    <citation type="submission" date="2019-10" db="EMBL/GenBank/DDBJ databases">
        <title>The complete Mitochondrial Genome of Chrysopogon zizanioides.</title>
        <authorList>
            <person name="Yang S."/>
            <person name="Zhang J."/>
            <person name="Liu J."/>
            <person name="Yao L."/>
            <person name="Duan P."/>
            <person name="Chen J."/>
        </authorList>
    </citation>
    <scope>NUCLEOTIDE SEQUENCE</scope>
</reference>
<feature type="region of interest" description="Disordered" evidence="1">
    <location>
        <begin position="67"/>
        <end position="89"/>
    </location>
</feature>
<proteinExistence type="predicted"/>
<dbReference type="EMBL" id="MN635785">
    <property type="protein sequence ID" value="QPZ94369.1"/>
    <property type="molecule type" value="Genomic_DNA"/>
</dbReference>
<keyword evidence="2" id="KW-0496">Mitochondrion</keyword>
<dbReference type="AlphaFoldDB" id="A0A7T3V3R1"/>
<protein>
    <submittedName>
        <fullName evidence="2">Uncharacterized protein</fullName>
    </submittedName>
</protein>
<name>A0A7T3V3R1_9POAL</name>
<geneLocation type="mitochondrion" evidence="2"/>
<dbReference type="GeneID" id="65341235"/>
<evidence type="ECO:0000256" key="1">
    <source>
        <dbReference type="SAM" id="MobiDB-lite"/>
    </source>
</evidence>
<evidence type="ECO:0000313" key="2">
    <source>
        <dbReference type="EMBL" id="QPZ94329.1"/>
    </source>
</evidence>
<accession>A0A7T3V3R1</accession>
<dbReference type="RefSeq" id="YP_010131809.1">
    <property type="nucleotide sequence ID" value="NC_056367.1"/>
</dbReference>
<gene>
    <name evidence="2" type="primary">ORF156</name>
</gene>